<proteinExistence type="predicted"/>
<dbReference type="STRING" id="2094558.A0A314Y099"/>
<gene>
    <name evidence="1" type="ORF">Pyn_16649</name>
</gene>
<sequence length="208" mass="24781">MEDIDEGPNDIENPYDLMLELGGFSLSPLRCIYGVPKRLRQGNDEEAYTRQVVSIGPLHHGKEHLNVMEYHKKRYLRDCLRRNRLNLEFYKRKIKGQEVKLRSCYAEPIRCSSEEFLRIILVDAVFMRYNNPKFRDEDDYIYYWVLADLRMLENQLTLFILEDLFDPGKYFDYADKPSIISLSYAVFNTPFFWKGSKDDILEGKSFMK</sequence>
<dbReference type="OrthoDB" id="672127at2759"/>
<reference evidence="1 2" key="1">
    <citation type="submission" date="2018-02" db="EMBL/GenBank/DDBJ databases">
        <title>Draft genome of wild Prunus yedoensis var. nudiflora.</title>
        <authorList>
            <person name="Baek S."/>
            <person name="Kim J.-H."/>
            <person name="Choi K."/>
            <person name="Kim G.-B."/>
            <person name="Cho A."/>
            <person name="Jang H."/>
            <person name="Shin C.-H."/>
            <person name="Yu H.-J."/>
            <person name="Mun J.-H."/>
        </authorList>
    </citation>
    <scope>NUCLEOTIDE SEQUENCE [LARGE SCALE GENOMIC DNA]</scope>
    <source>
        <strain evidence="2">cv. Jeju island</strain>
        <tissue evidence="1">Leaf</tissue>
    </source>
</reference>
<dbReference type="EMBL" id="PJQY01002005">
    <property type="protein sequence ID" value="PQP97173.1"/>
    <property type="molecule type" value="Genomic_DNA"/>
</dbReference>
<organism evidence="1 2">
    <name type="scientific">Prunus yedoensis var. nudiflora</name>
    <dbReference type="NCBI Taxonomy" id="2094558"/>
    <lineage>
        <taxon>Eukaryota</taxon>
        <taxon>Viridiplantae</taxon>
        <taxon>Streptophyta</taxon>
        <taxon>Embryophyta</taxon>
        <taxon>Tracheophyta</taxon>
        <taxon>Spermatophyta</taxon>
        <taxon>Magnoliopsida</taxon>
        <taxon>eudicotyledons</taxon>
        <taxon>Gunneridae</taxon>
        <taxon>Pentapetalae</taxon>
        <taxon>rosids</taxon>
        <taxon>fabids</taxon>
        <taxon>Rosales</taxon>
        <taxon>Rosaceae</taxon>
        <taxon>Amygdaloideae</taxon>
        <taxon>Amygdaleae</taxon>
        <taxon>Prunus</taxon>
    </lineage>
</organism>
<dbReference type="PANTHER" id="PTHR31170:SF25">
    <property type="entry name" value="BNAA09G04570D PROTEIN"/>
    <property type="match status" value="1"/>
</dbReference>
<dbReference type="AlphaFoldDB" id="A0A314Y099"/>
<dbReference type="Pfam" id="PF03140">
    <property type="entry name" value="DUF247"/>
    <property type="match status" value="1"/>
</dbReference>
<comment type="caution">
    <text evidence="1">The sequence shown here is derived from an EMBL/GenBank/DDBJ whole genome shotgun (WGS) entry which is preliminary data.</text>
</comment>
<evidence type="ECO:0000313" key="2">
    <source>
        <dbReference type="Proteomes" id="UP000250321"/>
    </source>
</evidence>
<protein>
    <submittedName>
        <fullName evidence="1">Uncharacterized protein</fullName>
    </submittedName>
</protein>
<dbReference type="PANTHER" id="PTHR31170">
    <property type="entry name" value="BNAC04G53230D PROTEIN"/>
    <property type="match status" value="1"/>
</dbReference>
<name>A0A314Y099_PRUYE</name>
<dbReference type="Proteomes" id="UP000250321">
    <property type="component" value="Unassembled WGS sequence"/>
</dbReference>
<evidence type="ECO:0000313" key="1">
    <source>
        <dbReference type="EMBL" id="PQP97173.1"/>
    </source>
</evidence>
<dbReference type="InterPro" id="IPR004158">
    <property type="entry name" value="DUF247_pln"/>
</dbReference>
<accession>A0A314Y099</accession>
<keyword evidence="2" id="KW-1185">Reference proteome</keyword>